<gene>
    <name evidence="2" type="ORF">SAMN05216287_3295</name>
</gene>
<dbReference type="InterPro" id="IPR016986">
    <property type="entry name" value="UCP031982_abhydr"/>
</dbReference>
<dbReference type="GO" id="GO:0016787">
    <property type="term" value="F:hydrolase activity"/>
    <property type="evidence" value="ECO:0007669"/>
    <property type="project" value="UniProtKB-KW"/>
</dbReference>
<dbReference type="Pfam" id="PF03403">
    <property type="entry name" value="PAF-AH_p_II"/>
    <property type="match status" value="1"/>
</dbReference>
<dbReference type="InterPro" id="IPR029058">
    <property type="entry name" value="AB_hydrolase_fold"/>
</dbReference>
<organism evidence="2 3">
    <name type="scientific">Pseudomonas kuykendallii</name>
    <dbReference type="NCBI Taxonomy" id="1007099"/>
    <lineage>
        <taxon>Bacteria</taxon>
        <taxon>Pseudomonadati</taxon>
        <taxon>Pseudomonadota</taxon>
        <taxon>Gammaproteobacteria</taxon>
        <taxon>Pseudomonadales</taxon>
        <taxon>Pseudomonadaceae</taxon>
        <taxon>Pseudomonas</taxon>
    </lineage>
</organism>
<dbReference type="RefSeq" id="WP_139210730.1">
    <property type="nucleotide sequence ID" value="NZ_FNNU01000005.1"/>
</dbReference>
<proteinExistence type="predicted"/>
<dbReference type="SUPFAM" id="SSF53474">
    <property type="entry name" value="alpha/beta-Hydrolases"/>
    <property type="match status" value="1"/>
</dbReference>
<keyword evidence="2" id="KW-0378">Hydrolase</keyword>
<dbReference type="PIRSF" id="PIRSF031982">
    <property type="entry name" value="UCP031982_abhydr"/>
    <property type="match status" value="1"/>
</dbReference>
<feature type="signal peptide" evidence="1">
    <location>
        <begin position="1"/>
        <end position="23"/>
    </location>
</feature>
<evidence type="ECO:0000313" key="3">
    <source>
        <dbReference type="Proteomes" id="UP000243778"/>
    </source>
</evidence>
<accession>A0A1H3D586</accession>
<dbReference type="Gene3D" id="3.40.50.1820">
    <property type="entry name" value="alpha/beta hydrolase"/>
    <property type="match status" value="1"/>
</dbReference>
<dbReference type="OrthoDB" id="192696at2"/>
<protein>
    <submittedName>
        <fullName evidence="2">Predicted dienelactone hydrolase</fullName>
    </submittedName>
</protein>
<dbReference type="PANTHER" id="PTHR33428">
    <property type="entry name" value="CHLOROPHYLLASE-2, CHLOROPLASTIC"/>
    <property type="match status" value="1"/>
</dbReference>
<dbReference type="AlphaFoldDB" id="A0A1H3D586"/>
<evidence type="ECO:0000256" key="1">
    <source>
        <dbReference type="SAM" id="SignalP"/>
    </source>
</evidence>
<reference evidence="3" key="1">
    <citation type="submission" date="2016-10" db="EMBL/GenBank/DDBJ databases">
        <authorList>
            <person name="Varghese N."/>
            <person name="Submissions S."/>
        </authorList>
    </citation>
    <scope>NUCLEOTIDE SEQUENCE [LARGE SCALE GENOMIC DNA]</scope>
    <source>
        <strain evidence="3">NRRL B-59562</strain>
    </source>
</reference>
<dbReference type="EMBL" id="FNNU01000005">
    <property type="protein sequence ID" value="SDX61662.1"/>
    <property type="molecule type" value="Genomic_DNA"/>
</dbReference>
<dbReference type="PANTHER" id="PTHR33428:SF14">
    <property type="entry name" value="CARBOXYLESTERASE TYPE B DOMAIN-CONTAINING PROTEIN"/>
    <property type="match status" value="1"/>
</dbReference>
<evidence type="ECO:0000313" key="2">
    <source>
        <dbReference type="EMBL" id="SDX61662.1"/>
    </source>
</evidence>
<keyword evidence="3" id="KW-1185">Reference proteome</keyword>
<feature type="chain" id="PRO_5017477233" evidence="1">
    <location>
        <begin position="24"/>
        <end position="339"/>
    </location>
</feature>
<name>A0A1H3D586_9PSED</name>
<dbReference type="STRING" id="1007099.SAMN05216287_3295"/>
<sequence>MSGRFLTVFLATMLTALPIAGHAAPSWGVGLHRLTLEDPVDHQPMSAVAFYPSWVKRGDTHIDLFRIAGREDTPPAPGRFPLIVLSHGNGGSPLAHHDLATALAHRGFIVLAVQHPGDNVDDQSRIGRFSNLYGRPMQLSAAIDAVGQDKLLGEEVDSRQVGVIGYSAGGESALILAGGHPELQHLRQYCEKQPDDAEACERAASLAIDDDVVEAAPDSRVRSLLLLAPLGLMFGRQDLADVQVPVLLYAGAEDHLLLPAENAAALARRLPGPADYRVVPGAGHFVFMAPCSAEMREAAPQLCDDGEGVDRMAVHDSLNSEAVRFFSQTLTAPQTAAQL</sequence>
<dbReference type="Proteomes" id="UP000243778">
    <property type="component" value="Unassembled WGS sequence"/>
</dbReference>
<keyword evidence="1" id="KW-0732">Signal</keyword>